<dbReference type="PANTHER" id="PTHR10404:SF46">
    <property type="entry name" value="VACUOLAR PROTEIN SORTING-ASSOCIATED PROTEIN 70"/>
    <property type="match status" value="1"/>
</dbReference>
<reference evidence="3" key="1">
    <citation type="submission" date="2018-05" db="EMBL/GenBank/DDBJ databases">
        <authorList>
            <person name="Lanie J.A."/>
            <person name="Ng W.-L."/>
            <person name="Kazmierczak K.M."/>
            <person name="Andrzejewski T.M."/>
            <person name="Davidsen T.M."/>
            <person name="Wayne K.J."/>
            <person name="Tettelin H."/>
            <person name="Glass J.I."/>
            <person name="Rusch D."/>
            <person name="Podicherti R."/>
            <person name="Tsui H.-C.T."/>
            <person name="Winkler M.E."/>
        </authorList>
    </citation>
    <scope>NUCLEOTIDE SEQUENCE</scope>
</reference>
<dbReference type="Pfam" id="PF04389">
    <property type="entry name" value="Peptidase_M28"/>
    <property type="match status" value="1"/>
</dbReference>
<dbReference type="AlphaFoldDB" id="A0A382B4A9"/>
<accession>A0A382B4A9</accession>
<gene>
    <name evidence="3" type="ORF">METZ01_LOCUS161452</name>
</gene>
<dbReference type="SUPFAM" id="SSF53187">
    <property type="entry name" value="Zn-dependent exopeptidases"/>
    <property type="match status" value="1"/>
</dbReference>
<proteinExistence type="predicted"/>
<name>A0A382B4A9_9ZZZZ</name>
<protein>
    <recommendedName>
        <fullName evidence="2">Peptidase M28 domain-containing protein</fullName>
    </recommendedName>
</protein>
<evidence type="ECO:0000259" key="2">
    <source>
        <dbReference type="Pfam" id="PF04389"/>
    </source>
</evidence>
<organism evidence="3">
    <name type="scientific">marine metagenome</name>
    <dbReference type="NCBI Taxonomy" id="408172"/>
    <lineage>
        <taxon>unclassified sequences</taxon>
        <taxon>metagenomes</taxon>
        <taxon>ecological metagenomes</taxon>
    </lineage>
</organism>
<feature type="domain" description="Peptidase M28" evidence="2">
    <location>
        <begin position="234"/>
        <end position="401"/>
    </location>
</feature>
<feature type="region of interest" description="Disordered" evidence="1">
    <location>
        <begin position="448"/>
        <end position="474"/>
    </location>
</feature>
<evidence type="ECO:0000313" key="3">
    <source>
        <dbReference type="EMBL" id="SVB08598.1"/>
    </source>
</evidence>
<sequence>MTFSTADMLAEIEHIVSFGIRRPGYEEGLKTEQYLLERFNEIGLNDTRLEPVPVNYWRPSTTLMAIGESAVEISCCAVPYTGWTEDAGASTRGVFVGEGSATEFDMVDVAGKLVVADMQFGDFNATHLKAGSHFIHDPGDTIPDGTLHCANWLIPNFSAYYEAWKRGAAGFIGLLGAMPIDGCELYVPYDGFLKKTPAAWVGREHAAVVRSAAANGEPLHYTNTGEGRVVDSHNVVGILPGRTDEYILITCHHDAPYASAVEDASGLSALLALAKGFAQSSEPLERGLIFLASSGHFHGGIGCREFVARHRGDLLEKIVTAIGVEHIAEEVQGGGSQYTKTGQAETRALFVDKTPELLRVLEEEVQHVNLSRTLGVDAYLFGPEPPCDSAPFFTAGIPTVCHISGPLYLFDPHDTVDMVRQEDLPKVTELFYRVIRRIDTIPAADLAKGTTRHRDDSPAAPPPWFLPPETFLGN</sequence>
<dbReference type="Gene3D" id="3.50.30.30">
    <property type="match status" value="1"/>
</dbReference>
<dbReference type="InterPro" id="IPR039373">
    <property type="entry name" value="Peptidase_M28B"/>
</dbReference>
<evidence type="ECO:0000256" key="1">
    <source>
        <dbReference type="SAM" id="MobiDB-lite"/>
    </source>
</evidence>
<dbReference type="PANTHER" id="PTHR10404">
    <property type="entry name" value="N-ACETYLATED-ALPHA-LINKED ACIDIC DIPEPTIDASE"/>
    <property type="match status" value="1"/>
</dbReference>
<dbReference type="Gene3D" id="3.40.630.10">
    <property type="entry name" value="Zn peptidases"/>
    <property type="match status" value="1"/>
</dbReference>
<dbReference type="InterPro" id="IPR007484">
    <property type="entry name" value="Peptidase_M28"/>
</dbReference>
<dbReference type="EMBL" id="UINC01028138">
    <property type="protein sequence ID" value="SVB08598.1"/>
    <property type="molecule type" value="Genomic_DNA"/>
</dbReference>